<evidence type="ECO:0000313" key="6">
    <source>
        <dbReference type="EMBL" id="CAB4959065.1"/>
    </source>
</evidence>
<accession>A0A6J7C417</accession>
<evidence type="ECO:0000313" key="4">
    <source>
        <dbReference type="EMBL" id="CAB4816792.1"/>
    </source>
</evidence>
<evidence type="ECO:0000313" key="3">
    <source>
        <dbReference type="EMBL" id="CAB4749562.1"/>
    </source>
</evidence>
<keyword evidence="1" id="KW-0472">Membrane</keyword>
<organism evidence="5">
    <name type="scientific">freshwater metagenome</name>
    <dbReference type="NCBI Taxonomy" id="449393"/>
    <lineage>
        <taxon>unclassified sequences</taxon>
        <taxon>metagenomes</taxon>
        <taxon>ecological metagenomes</taxon>
    </lineage>
</organism>
<protein>
    <submittedName>
        <fullName evidence="5">Unannotated protein</fullName>
    </submittedName>
</protein>
<dbReference type="EMBL" id="CAEZYF010000039">
    <property type="protein sequence ID" value="CAB4749562.1"/>
    <property type="molecule type" value="Genomic_DNA"/>
</dbReference>
<keyword evidence="1" id="KW-1133">Transmembrane helix</keyword>
<evidence type="ECO:0000256" key="1">
    <source>
        <dbReference type="SAM" id="Phobius"/>
    </source>
</evidence>
<dbReference type="EMBL" id="CAESGF010000034">
    <property type="protein sequence ID" value="CAB4365501.1"/>
    <property type="molecule type" value="Genomic_DNA"/>
</dbReference>
<dbReference type="EMBL" id="CAFBIY010000101">
    <property type="protein sequence ID" value="CAB4851891.1"/>
    <property type="molecule type" value="Genomic_DNA"/>
</dbReference>
<evidence type="ECO:0000313" key="2">
    <source>
        <dbReference type="EMBL" id="CAB4365501.1"/>
    </source>
</evidence>
<feature type="transmembrane region" description="Helical" evidence="1">
    <location>
        <begin position="73"/>
        <end position="98"/>
    </location>
</feature>
<evidence type="ECO:0000313" key="5">
    <source>
        <dbReference type="EMBL" id="CAB4851891.1"/>
    </source>
</evidence>
<reference evidence="5" key="1">
    <citation type="submission" date="2020-05" db="EMBL/GenBank/DDBJ databases">
        <authorList>
            <person name="Chiriac C."/>
            <person name="Salcher M."/>
            <person name="Ghai R."/>
            <person name="Kavagutti S V."/>
        </authorList>
    </citation>
    <scope>NUCLEOTIDE SEQUENCE</scope>
</reference>
<dbReference type="AlphaFoldDB" id="A0A6J7C417"/>
<sequence length="157" mass="17853">MLLWFLGTSLATVFYVFTDPRFDYRLLLLGALLPDIVDAPFGQARWAHSLTVAVGALALVMLVTAGRKPIRRFLLGAPIGMLLHLVWDGAFSSAKVFWWPFSGSWGEMRVPSMERGWLNVPLELIGAVILWSAWRRFGLSDAERRRTFWRDGTLSER</sequence>
<dbReference type="EMBL" id="CAFAAV010000072">
    <property type="protein sequence ID" value="CAB4816792.1"/>
    <property type="molecule type" value="Genomic_DNA"/>
</dbReference>
<dbReference type="EMBL" id="CAFBMT010000041">
    <property type="protein sequence ID" value="CAB4959065.1"/>
    <property type="molecule type" value="Genomic_DNA"/>
</dbReference>
<gene>
    <name evidence="3" type="ORF">UFOPK2656_03459</name>
    <name evidence="4" type="ORF">UFOPK3099_01131</name>
    <name evidence="5" type="ORF">UFOPK3267_01784</name>
    <name evidence="6" type="ORF">UFOPK3651_03387</name>
    <name evidence="7" type="ORF">UFOPK3931_02767</name>
    <name evidence="2" type="ORF">UFOPK4189_03244</name>
</gene>
<feature type="transmembrane region" description="Helical" evidence="1">
    <location>
        <begin position="118"/>
        <end position="137"/>
    </location>
</feature>
<feature type="transmembrane region" description="Helical" evidence="1">
    <location>
        <begin position="46"/>
        <end position="66"/>
    </location>
</feature>
<proteinExistence type="predicted"/>
<dbReference type="EMBL" id="CAFBOL010000106">
    <property type="protein sequence ID" value="CAB5010201.1"/>
    <property type="molecule type" value="Genomic_DNA"/>
</dbReference>
<keyword evidence="1" id="KW-0812">Transmembrane</keyword>
<evidence type="ECO:0000313" key="7">
    <source>
        <dbReference type="EMBL" id="CAB5010201.1"/>
    </source>
</evidence>
<name>A0A6J7C417_9ZZZZ</name>